<reference evidence="2 3" key="1">
    <citation type="submission" date="2019-11" db="EMBL/GenBank/DDBJ databases">
        <title>Genome-resolved metagenomics to study the prevalence of co-infection and intraspecific heterogeneity among plant pathogen metapopulations.</title>
        <authorList>
            <person name="Newberry E."/>
            <person name="Bhandari R."/>
            <person name="Kemble J."/>
            <person name="Sikora E."/>
            <person name="Potnis N."/>
        </authorList>
    </citation>
    <scope>NUCLEOTIDE SEQUENCE [LARGE SCALE GENOMIC DNA]</scope>
    <source>
        <strain evidence="2">Xp_Tom_Tuscaloosa_18b</strain>
    </source>
</reference>
<keyword evidence="1" id="KW-0812">Transmembrane</keyword>
<keyword evidence="1" id="KW-0472">Membrane</keyword>
<proteinExistence type="predicted"/>
<sequence length="86" mass="9559">MLRTAMGFFNVTKYPPSLLYVALTLGVGLLLLGGFERLDPRGPLVRVLTVYGAAPMFFYLLHLYVLRCLYLAALAVWGPNQGTYFG</sequence>
<dbReference type="PANTHER" id="PTHR40407:SF1">
    <property type="entry name" value="HEPARAN-ALPHA-GLUCOSAMINIDE N-ACETYLTRANSFERASE CATALYTIC DOMAIN-CONTAINING PROTEIN"/>
    <property type="match status" value="1"/>
</dbReference>
<protein>
    <submittedName>
        <fullName evidence="2">Uncharacterized protein</fullName>
    </submittedName>
</protein>
<keyword evidence="1" id="KW-1133">Transmembrane helix</keyword>
<evidence type="ECO:0000256" key="1">
    <source>
        <dbReference type="SAM" id="Phobius"/>
    </source>
</evidence>
<name>A0A7X5N5A1_XANPE</name>
<evidence type="ECO:0000313" key="3">
    <source>
        <dbReference type="Proteomes" id="UP000471082"/>
    </source>
</evidence>
<gene>
    <name evidence="2" type="ORF">G3W61_32245</name>
</gene>
<accession>A0A7X5N5A1</accession>
<dbReference type="Proteomes" id="UP000471082">
    <property type="component" value="Unassembled WGS sequence"/>
</dbReference>
<comment type="caution">
    <text evidence="2">The sequence shown here is derived from an EMBL/GenBank/DDBJ whole genome shotgun (WGS) entry which is preliminary data.</text>
</comment>
<feature type="non-terminal residue" evidence="2">
    <location>
        <position position="86"/>
    </location>
</feature>
<feature type="transmembrane region" description="Helical" evidence="1">
    <location>
        <begin position="17"/>
        <end position="35"/>
    </location>
</feature>
<dbReference type="AlphaFoldDB" id="A0A7X5N5A1"/>
<dbReference type="PANTHER" id="PTHR40407">
    <property type="entry name" value="MEMBRANE PROTEIN-LIKE PROTEIN"/>
    <property type="match status" value="1"/>
</dbReference>
<dbReference type="EMBL" id="JAAGYU010002057">
    <property type="protein sequence ID" value="NEL80924.1"/>
    <property type="molecule type" value="Genomic_DNA"/>
</dbReference>
<evidence type="ECO:0000313" key="2">
    <source>
        <dbReference type="EMBL" id="NEL80924.1"/>
    </source>
</evidence>
<organism evidence="2 3">
    <name type="scientific">Xanthomonas perforans</name>
    <dbReference type="NCBI Taxonomy" id="442694"/>
    <lineage>
        <taxon>Bacteria</taxon>
        <taxon>Pseudomonadati</taxon>
        <taxon>Pseudomonadota</taxon>
        <taxon>Gammaproteobacteria</taxon>
        <taxon>Lysobacterales</taxon>
        <taxon>Lysobacteraceae</taxon>
        <taxon>Xanthomonas</taxon>
    </lineage>
</organism>